<keyword evidence="1" id="KW-1133">Transmembrane helix</keyword>
<evidence type="ECO:0000313" key="2">
    <source>
        <dbReference type="Proteomes" id="UP000046392"/>
    </source>
</evidence>
<organism evidence="2 3">
    <name type="scientific">Strongyloides papillosus</name>
    <name type="common">Intestinal threadworm</name>
    <dbReference type="NCBI Taxonomy" id="174720"/>
    <lineage>
        <taxon>Eukaryota</taxon>
        <taxon>Metazoa</taxon>
        <taxon>Ecdysozoa</taxon>
        <taxon>Nematoda</taxon>
        <taxon>Chromadorea</taxon>
        <taxon>Rhabditida</taxon>
        <taxon>Tylenchina</taxon>
        <taxon>Panagrolaimomorpha</taxon>
        <taxon>Strongyloidoidea</taxon>
        <taxon>Strongyloididae</taxon>
        <taxon>Strongyloides</taxon>
    </lineage>
</organism>
<accession>A0A0N5CC59</accession>
<evidence type="ECO:0000313" key="3">
    <source>
        <dbReference type="WBParaSite" id="SPAL_0001546700.1"/>
    </source>
</evidence>
<keyword evidence="2" id="KW-1185">Reference proteome</keyword>
<keyword evidence="1" id="KW-0812">Transmembrane</keyword>
<feature type="transmembrane region" description="Helical" evidence="1">
    <location>
        <begin position="213"/>
        <end position="240"/>
    </location>
</feature>
<name>A0A0N5CC59_STREA</name>
<protein>
    <submittedName>
        <fullName evidence="3">Uncharacterized protein</fullName>
    </submittedName>
</protein>
<proteinExistence type="predicted"/>
<dbReference type="Proteomes" id="UP000046392">
    <property type="component" value="Unplaced"/>
</dbReference>
<evidence type="ECO:0000256" key="1">
    <source>
        <dbReference type="SAM" id="Phobius"/>
    </source>
</evidence>
<dbReference type="AlphaFoldDB" id="A0A0N5CC59"/>
<dbReference type="WBParaSite" id="SPAL_0001546700.1">
    <property type="protein sequence ID" value="SPAL_0001546700.1"/>
    <property type="gene ID" value="SPAL_0001546700"/>
</dbReference>
<sequence>MYSKKGIGTYANIKNIGDTGVSTSTMTNCFQISGKDNDVKSHVYQFDLDIFLIVIKKNGQTTRVEFIEAHSEGFKVDEYYSQTLEIMMTKFFPLLQHILKQQLGIPEKAYISDFHRLFFTVDEKLKKHLEPQRGVWRIKVSPELIGYIQKISEKLKNVQGASLEFKFATDLDFSYSLFEESVKSKQGMLYINLIAGIKSNINFEKWAVIKINLFLLFLIIFNVYIVYNVFFVFIVFYVYINLIK</sequence>
<reference evidence="3" key="1">
    <citation type="submission" date="2017-02" db="UniProtKB">
        <authorList>
            <consortium name="WormBaseParasite"/>
        </authorList>
    </citation>
    <scope>IDENTIFICATION</scope>
</reference>
<keyword evidence="1" id="KW-0472">Membrane</keyword>
<dbReference type="STRING" id="174720.A0A0N5CC59"/>